<dbReference type="PROSITE" id="PS00108">
    <property type="entry name" value="PROTEIN_KINASE_ST"/>
    <property type="match status" value="1"/>
</dbReference>
<dbReference type="Proteomes" id="UP000294933">
    <property type="component" value="Unassembled WGS sequence"/>
</dbReference>
<dbReference type="VEuPathDB" id="FungiDB:BD410DRAFT_153535"/>
<dbReference type="PANTHER" id="PTHR44329:SF288">
    <property type="entry name" value="MITOGEN-ACTIVATED PROTEIN KINASE KINASE KINASE 20"/>
    <property type="match status" value="1"/>
</dbReference>
<reference evidence="7 8" key="1">
    <citation type="submission" date="2018-06" db="EMBL/GenBank/DDBJ databases">
        <title>A transcriptomic atlas of mushroom development highlights an independent origin of complex multicellularity.</title>
        <authorList>
            <consortium name="DOE Joint Genome Institute"/>
            <person name="Krizsan K."/>
            <person name="Almasi E."/>
            <person name="Merenyi Z."/>
            <person name="Sahu N."/>
            <person name="Viragh M."/>
            <person name="Koszo T."/>
            <person name="Mondo S."/>
            <person name="Kiss B."/>
            <person name="Balint B."/>
            <person name="Kues U."/>
            <person name="Barry K."/>
            <person name="Hegedus J.C."/>
            <person name="Henrissat B."/>
            <person name="Johnson J."/>
            <person name="Lipzen A."/>
            <person name="Ohm R."/>
            <person name="Nagy I."/>
            <person name="Pangilinan J."/>
            <person name="Yan J."/>
            <person name="Xiong Y."/>
            <person name="Grigoriev I.V."/>
            <person name="Hibbett D.S."/>
            <person name="Nagy L.G."/>
        </authorList>
    </citation>
    <scope>NUCLEOTIDE SEQUENCE [LARGE SCALE GENOMIC DNA]</scope>
    <source>
        <strain evidence="7 8">SZMC22713</strain>
    </source>
</reference>
<organism evidence="7 8">
    <name type="scientific">Rickenella mellea</name>
    <dbReference type="NCBI Taxonomy" id="50990"/>
    <lineage>
        <taxon>Eukaryota</taxon>
        <taxon>Fungi</taxon>
        <taxon>Dikarya</taxon>
        <taxon>Basidiomycota</taxon>
        <taxon>Agaricomycotina</taxon>
        <taxon>Agaricomycetes</taxon>
        <taxon>Hymenochaetales</taxon>
        <taxon>Rickenellaceae</taxon>
        <taxon>Rickenella</taxon>
    </lineage>
</organism>
<dbReference type="Gene3D" id="1.10.510.10">
    <property type="entry name" value="Transferase(Phosphotransferase) domain 1"/>
    <property type="match status" value="1"/>
</dbReference>
<dbReference type="InterPro" id="IPR008271">
    <property type="entry name" value="Ser/Thr_kinase_AS"/>
</dbReference>
<dbReference type="PROSITE" id="PS50011">
    <property type="entry name" value="PROTEIN_KINASE_DOM"/>
    <property type="match status" value="1"/>
</dbReference>
<keyword evidence="1" id="KW-0808">Transferase</keyword>
<evidence type="ECO:0000256" key="2">
    <source>
        <dbReference type="ARBA" id="ARBA00022741"/>
    </source>
</evidence>
<dbReference type="InterPro" id="IPR011009">
    <property type="entry name" value="Kinase-like_dom_sf"/>
</dbReference>
<dbReference type="InterPro" id="IPR051681">
    <property type="entry name" value="Ser/Thr_Kinases-Pseudokinases"/>
</dbReference>
<evidence type="ECO:0000256" key="4">
    <source>
        <dbReference type="ARBA" id="ARBA00022840"/>
    </source>
</evidence>
<dbReference type="InterPro" id="IPR000719">
    <property type="entry name" value="Prot_kinase_dom"/>
</dbReference>
<dbReference type="GO" id="GO:0004674">
    <property type="term" value="F:protein serine/threonine kinase activity"/>
    <property type="evidence" value="ECO:0007669"/>
    <property type="project" value="TreeGrafter"/>
</dbReference>
<gene>
    <name evidence="7" type="ORF">BD410DRAFT_153535</name>
</gene>
<dbReference type="SUPFAM" id="SSF56112">
    <property type="entry name" value="Protein kinase-like (PK-like)"/>
    <property type="match status" value="1"/>
</dbReference>
<dbReference type="EMBL" id="ML170296">
    <property type="protein sequence ID" value="TDL14989.1"/>
    <property type="molecule type" value="Genomic_DNA"/>
</dbReference>
<dbReference type="Pfam" id="PF07714">
    <property type="entry name" value="PK_Tyr_Ser-Thr"/>
    <property type="match status" value="1"/>
</dbReference>
<evidence type="ECO:0000256" key="1">
    <source>
        <dbReference type="ARBA" id="ARBA00022679"/>
    </source>
</evidence>
<accession>A0A4Y7PKB5</accession>
<evidence type="ECO:0000256" key="5">
    <source>
        <dbReference type="SAM" id="MobiDB-lite"/>
    </source>
</evidence>
<evidence type="ECO:0000259" key="6">
    <source>
        <dbReference type="PROSITE" id="PS50011"/>
    </source>
</evidence>
<dbReference type="InterPro" id="IPR001245">
    <property type="entry name" value="Ser-Thr/Tyr_kinase_cat_dom"/>
</dbReference>
<keyword evidence="3 7" id="KW-0418">Kinase</keyword>
<evidence type="ECO:0000256" key="3">
    <source>
        <dbReference type="ARBA" id="ARBA00022777"/>
    </source>
</evidence>
<feature type="compositionally biased region" description="Polar residues" evidence="5">
    <location>
        <begin position="1"/>
        <end position="10"/>
    </location>
</feature>
<proteinExistence type="predicted"/>
<name>A0A4Y7PKB5_9AGAM</name>
<keyword evidence="2" id="KW-0547">Nucleotide-binding</keyword>
<dbReference type="OrthoDB" id="26722at2759"/>
<sequence length="340" mass="38037">MTGDIQSPRQHSSDESDPPNDTTLLTDERRNPNQVLTDILARLAHLDLHGEVAKIGTHGKSGGSYSDIFQGRLISNGKLVAIRELRAHIFPEAELKKSIALELRIWSDLDHPNILPLLGFSREFGPHPAFVTEWMSNGTVLEYVKTNPEASILQLSMGIAAGLRYLHKREIVHADVKSSNVLVSPTGVPLLIDFGLSRLLVISQVIMSTREAGGTFRWMAYELCGGIPPEHWRDSMRTVATKETDVWAYGMTVLELLAKTYPYSHLKTDFQVFSAIGKGSLPRKPSNLKSTEERALWQDICNPCWSRTASRRPTMSEVLEDLHDIEHSRLIKDCPNSGHK</sequence>
<feature type="domain" description="Protein kinase" evidence="6">
    <location>
        <begin position="54"/>
        <end position="330"/>
    </location>
</feature>
<keyword evidence="4" id="KW-0067">ATP-binding</keyword>
<keyword evidence="8" id="KW-1185">Reference proteome</keyword>
<feature type="region of interest" description="Disordered" evidence="5">
    <location>
        <begin position="1"/>
        <end position="29"/>
    </location>
</feature>
<dbReference type="SMART" id="SM00220">
    <property type="entry name" value="S_TKc"/>
    <property type="match status" value="1"/>
</dbReference>
<dbReference type="PANTHER" id="PTHR44329">
    <property type="entry name" value="SERINE/THREONINE-PROTEIN KINASE TNNI3K-RELATED"/>
    <property type="match status" value="1"/>
</dbReference>
<protein>
    <submittedName>
        <fullName evidence="7">Kinase-like protein</fullName>
    </submittedName>
</protein>
<dbReference type="AlphaFoldDB" id="A0A4Y7PKB5"/>
<evidence type="ECO:0000313" key="8">
    <source>
        <dbReference type="Proteomes" id="UP000294933"/>
    </source>
</evidence>
<dbReference type="STRING" id="50990.A0A4Y7PKB5"/>
<dbReference type="GO" id="GO:0005524">
    <property type="term" value="F:ATP binding"/>
    <property type="evidence" value="ECO:0007669"/>
    <property type="project" value="UniProtKB-KW"/>
</dbReference>
<evidence type="ECO:0000313" key="7">
    <source>
        <dbReference type="EMBL" id="TDL14989.1"/>
    </source>
</evidence>